<reference evidence="2" key="1">
    <citation type="journal article" date="2022" name="Mol. Ecol. Resour.">
        <title>The genomes of chicory, endive, great burdock and yacon provide insights into Asteraceae palaeo-polyploidization history and plant inulin production.</title>
        <authorList>
            <person name="Fan W."/>
            <person name="Wang S."/>
            <person name="Wang H."/>
            <person name="Wang A."/>
            <person name="Jiang F."/>
            <person name="Liu H."/>
            <person name="Zhao H."/>
            <person name="Xu D."/>
            <person name="Zhang Y."/>
        </authorList>
    </citation>
    <scope>NUCLEOTIDE SEQUENCE [LARGE SCALE GENOMIC DNA]</scope>
    <source>
        <strain evidence="2">cv. Yunnan</strain>
    </source>
</reference>
<name>A0ACB8YF31_9ASTR</name>
<evidence type="ECO:0000313" key="2">
    <source>
        <dbReference type="Proteomes" id="UP001056120"/>
    </source>
</evidence>
<comment type="caution">
    <text evidence="1">The sequence shown here is derived from an EMBL/GenBank/DDBJ whole genome shotgun (WGS) entry which is preliminary data.</text>
</comment>
<sequence>MHMIIHYMRILLESRKFFINVSVMFRNLGWDGMRPQCCSFGIWGMGGTTCTHHTTFGKREVEVHSIVGGSFGEGLVGWNILLLMCAMQGSHHDIFGWRWRAYMGEGMSMHDSFGLGKGRNRTLHIEPMKRVAKAHNIKSTMHRAQRWRIQKHKIGIKLEKRGANQDIRVLPDVREGYLEADDTTMGEKDMPKGQDVDNKVWSTTVNCAKERWKKQDVEAGIGAYSSMIKQLSNQEGNDKACFFEKYNAIVECLAKWWGSHKLNDHEVWRKSKGATGLPSRWLDVDRDACYPEENNHRRKKKKRKSKGSNPFTNTKNKATEAEGMDMGDTIGEENRKKHKIWFSRNRRPSKNLALKKVTFSQEAIPMNASVHLMGLGEFKMGQTISKIKTQKEEPKKSHMSRLNSLFEELEAKKEKLKEIVANINTTDENKVLVNSILGMKSFKVLKFSAKLNEDGKVTIDENMIEVDQDPNIGMSISTDVPQPTYASRLSGQTSTLHDEKIQYYPPMVNSSGNSTLNNVIDHRKPKEQNPPEKEPYIKMVETSNRFVLLDRERKELHDTEEAMDTSSIGQCSTYKQGNERWAKKQERVINTKYANLINQDKRYEVKRYIIDRLVPLESTLSEWSRPMLEYFRHLCSIYEFGEGSLAVTYEKIGMLDPLNSGEINNEIAMDEVESEVDGTAGMMRSDAPPYSTTAEPLVEATSTSSKSNLTTVIMSEVQLVGKD</sequence>
<proteinExistence type="predicted"/>
<dbReference type="Proteomes" id="UP001056120">
    <property type="component" value="Linkage Group LG28"/>
</dbReference>
<gene>
    <name evidence="1" type="ORF">L1987_84568</name>
</gene>
<accession>A0ACB8YF31</accession>
<organism evidence="1 2">
    <name type="scientific">Smallanthus sonchifolius</name>
    <dbReference type="NCBI Taxonomy" id="185202"/>
    <lineage>
        <taxon>Eukaryota</taxon>
        <taxon>Viridiplantae</taxon>
        <taxon>Streptophyta</taxon>
        <taxon>Embryophyta</taxon>
        <taxon>Tracheophyta</taxon>
        <taxon>Spermatophyta</taxon>
        <taxon>Magnoliopsida</taxon>
        <taxon>eudicotyledons</taxon>
        <taxon>Gunneridae</taxon>
        <taxon>Pentapetalae</taxon>
        <taxon>asterids</taxon>
        <taxon>campanulids</taxon>
        <taxon>Asterales</taxon>
        <taxon>Asteraceae</taxon>
        <taxon>Asteroideae</taxon>
        <taxon>Heliantheae alliance</taxon>
        <taxon>Millerieae</taxon>
        <taxon>Smallanthus</taxon>
    </lineage>
</organism>
<protein>
    <submittedName>
        <fullName evidence="1">Uncharacterized protein</fullName>
    </submittedName>
</protein>
<reference evidence="1 2" key="2">
    <citation type="journal article" date="2022" name="Mol. Ecol. Resour.">
        <title>The genomes of chicory, endive, great burdock and yacon provide insights into Asteraceae paleo-polyploidization history and plant inulin production.</title>
        <authorList>
            <person name="Fan W."/>
            <person name="Wang S."/>
            <person name="Wang H."/>
            <person name="Wang A."/>
            <person name="Jiang F."/>
            <person name="Liu H."/>
            <person name="Zhao H."/>
            <person name="Xu D."/>
            <person name="Zhang Y."/>
        </authorList>
    </citation>
    <scope>NUCLEOTIDE SEQUENCE [LARGE SCALE GENOMIC DNA]</scope>
    <source>
        <strain evidence="2">cv. Yunnan</strain>
        <tissue evidence="1">Leaves</tissue>
    </source>
</reference>
<evidence type="ECO:0000313" key="1">
    <source>
        <dbReference type="EMBL" id="KAI3684045.1"/>
    </source>
</evidence>
<keyword evidence="2" id="KW-1185">Reference proteome</keyword>
<dbReference type="EMBL" id="CM042045">
    <property type="protein sequence ID" value="KAI3684045.1"/>
    <property type="molecule type" value="Genomic_DNA"/>
</dbReference>